<dbReference type="EMBL" id="LSRX01001538">
    <property type="protein sequence ID" value="OLP78977.1"/>
    <property type="molecule type" value="Genomic_DNA"/>
</dbReference>
<dbReference type="InterPro" id="IPR001611">
    <property type="entry name" value="Leu-rich_rpt"/>
</dbReference>
<organism evidence="4 5">
    <name type="scientific">Symbiodinium microadriaticum</name>
    <name type="common">Dinoflagellate</name>
    <name type="synonym">Zooxanthella microadriatica</name>
    <dbReference type="NCBI Taxonomy" id="2951"/>
    <lineage>
        <taxon>Eukaryota</taxon>
        <taxon>Sar</taxon>
        <taxon>Alveolata</taxon>
        <taxon>Dinophyceae</taxon>
        <taxon>Suessiales</taxon>
        <taxon>Symbiodiniaceae</taxon>
        <taxon>Symbiodinium</taxon>
    </lineage>
</organism>
<dbReference type="Gene3D" id="3.80.10.10">
    <property type="entry name" value="Ribonuclease Inhibitor"/>
    <property type="match status" value="1"/>
</dbReference>
<dbReference type="PROSITE" id="PS01129">
    <property type="entry name" value="PSI_RLU"/>
    <property type="match status" value="1"/>
</dbReference>
<proteinExistence type="inferred from homology"/>
<dbReference type="InterPro" id="IPR006145">
    <property type="entry name" value="PsdUridine_synth_RsuA/RluA"/>
</dbReference>
<dbReference type="PANTHER" id="PTHR21600">
    <property type="entry name" value="MITOCHONDRIAL RNA PSEUDOURIDINE SYNTHASE"/>
    <property type="match status" value="1"/>
</dbReference>
<name>A0A1Q9C7Y0_SYMMI</name>
<dbReference type="PANTHER" id="PTHR21600:SF87">
    <property type="entry name" value="RNA PSEUDOURIDYLATE SYNTHASE DOMAIN-CONTAINING PROTEIN 1"/>
    <property type="match status" value="1"/>
</dbReference>
<evidence type="ECO:0000256" key="2">
    <source>
        <dbReference type="SAM" id="MobiDB-lite"/>
    </source>
</evidence>
<dbReference type="OrthoDB" id="418349at2759"/>
<feature type="compositionally biased region" description="Polar residues" evidence="2">
    <location>
        <begin position="213"/>
        <end position="224"/>
    </location>
</feature>
<dbReference type="Proteomes" id="UP000186817">
    <property type="component" value="Unassembled WGS sequence"/>
</dbReference>
<dbReference type="InterPro" id="IPR006224">
    <property type="entry name" value="PsdUridine_synth_RluA-like_CS"/>
</dbReference>
<evidence type="ECO:0000256" key="1">
    <source>
        <dbReference type="ARBA" id="ARBA00010876"/>
    </source>
</evidence>
<reference evidence="4 5" key="1">
    <citation type="submission" date="2016-02" db="EMBL/GenBank/DDBJ databases">
        <title>Genome analysis of coral dinoflagellate symbionts highlights evolutionary adaptations to a symbiotic lifestyle.</title>
        <authorList>
            <person name="Aranda M."/>
            <person name="Li Y."/>
            <person name="Liew Y.J."/>
            <person name="Baumgarten S."/>
            <person name="Simakov O."/>
            <person name="Wilson M."/>
            <person name="Piel J."/>
            <person name="Ashoor H."/>
            <person name="Bougouffa S."/>
            <person name="Bajic V.B."/>
            <person name="Ryu T."/>
            <person name="Ravasi T."/>
            <person name="Bayer T."/>
            <person name="Micklem G."/>
            <person name="Kim H."/>
            <person name="Bhak J."/>
            <person name="Lajeunesse T.C."/>
            <person name="Voolstra C.R."/>
        </authorList>
    </citation>
    <scope>NUCLEOTIDE SEQUENCE [LARGE SCALE GENOMIC DNA]</scope>
    <source>
        <strain evidence="4 5">CCMP2467</strain>
    </source>
</reference>
<dbReference type="GO" id="GO:0009982">
    <property type="term" value="F:pseudouridine synthase activity"/>
    <property type="evidence" value="ECO:0007669"/>
    <property type="project" value="InterPro"/>
</dbReference>
<feature type="region of interest" description="Disordered" evidence="2">
    <location>
        <begin position="347"/>
        <end position="372"/>
    </location>
</feature>
<gene>
    <name evidence="4" type="primary">ylyB</name>
    <name evidence="4" type="ORF">AK812_SmicGene40787</name>
</gene>
<dbReference type="SUPFAM" id="SSF55120">
    <property type="entry name" value="Pseudouridine synthase"/>
    <property type="match status" value="1"/>
</dbReference>
<dbReference type="Pfam" id="PF00849">
    <property type="entry name" value="PseudoU_synth_2"/>
    <property type="match status" value="1"/>
</dbReference>
<feature type="region of interest" description="Disordered" evidence="2">
    <location>
        <begin position="749"/>
        <end position="768"/>
    </location>
</feature>
<keyword evidence="5" id="KW-1185">Reference proteome</keyword>
<evidence type="ECO:0000313" key="4">
    <source>
        <dbReference type="EMBL" id="OLP78977.1"/>
    </source>
</evidence>
<feature type="domain" description="Pseudouridine synthase RsuA/RluA-like" evidence="3">
    <location>
        <begin position="450"/>
        <end position="603"/>
    </location>
</feature>
<comment type="similarity">
    <text evidence="1">Belongs to the pseudouridine synthase RluA family.</text>
</comment>
<evidence type="ECO:0000313" key="5">
    <source>
        <dbReference type="Proteomes" id="UP000186817"/>
    </source>
</evidence>
<dbReference type="InterPro" id="IPR032675">
    <property type="entry name" value="LRR_dom_sf"/>
</dbReference>
<dbReference type="GO" id="GO:0000455">
    <property type="term" value="P:enzyme-directed rRNA pseudouridine synthesis"/>
    <property type="evidence" value="ECO:0007669"/>
    <property type="project" value="TreeGrafter"/>
</dbReference>
<dbReference type="CDD" id="cd02869">
    <property type="entry name" value="PseudoU_synth_RluA_like"/>
    <property type="match status" value="1"/>
</dbReference>
<dbReference type="InterPro" id="IPR050188">
    <property type="entry name" value="RluA_PseudoU_synthase"/>
</dbReference>
<sequence length="883" mass="98071">MPDHVATNWSKWRCASTEQVMAPAQVASRRDFAKRGVRDEDLPTIVAKSDIHEGLTSLDFSRNRLTAAGLECLLKSCTFTSLRVVKLYKNALGDDAAVSLTALCHSSPGLMEMHLSHNSFTSVGAKAIVDAALSAEKLQGLPPLWLRLERNRVEEAPALLERWQSQRRSICSVTESCRRPSCCLGMRVHLPHFTAQETDPVPSMPRIHRQEKVSSQVGKYSGSDTKPLRHLKRRPPESWKLPLRSGPAFGRGPVRVTVGSEDAESVQQEQSKCFMMSRSESLPREEEPVSSAALWLSSSRNASMPNDVPEGPSCDDMDDGLKHRVLDIAAAWEVEVQRQLALEVGKLDSDAESTEDPDASRHDTNRTPVSPWLRMDDCTRARIINMVEEPEIDFDSEESEWDEPQDDEEGIVDMADEGRRGDEAIADQSVVATAMDAQEPRVVYSGDGFFVLFKPPKCVCEPPNTTIGVARYVHQMGIEDTDHAICHRLDLPTSGLLLVGSDPEVLDDLLRQRNARSWCKNYVCLMHGWLPSSQVEGTLQSKLRTEREGQGYRTFVDPEWGFSAITHYAALRHYRCRRSGRPFTLMMLRIITGRTHQIRVHIAELGLAAGLETAGIAGDAKYLDSAAFAGDVALFQRASQGLAKVIEPRLCLHACSLGFRTPQSRSYLTVKCGLPSDMAAIINNELVEETQCANGCGSLAESGLWILRELNAAAAKASWDAHHARRGRRALLLAFEAWTWAYRQRKTDSDDASEASTEQVDTSPEDGKDGWRKLLGRLLLKDSEDCLQQQQQMKLEATWLSHLAGTWRDSYGAVGRFHADSLVMIEDGETSAVKVQQPTSSKASILVLLYGDFWEADADLQADSLSWSTGELWEKEPRGFAGC</sequence>
<dbReference type="SUPFAM" id="SSF52047">
    <property type="entry name" value="RNI-like"/>
    <property type="match status" value="1"/>
</dbReference>
<protein>
    <submittedName>
        <fullName evidence="4">Putative RNA pseudouridine synthase YlyB</fullName>
    </submittedName>
</protein>
<evidence type="ECO:0000259" key="3">
    <source>
        <dbReference type="Pfam" id="PF00849"/>
    </source>
</evidence>
<dbReference type="Pfam" id="PF13516">
    <property type="entry name" value="LRR_6"/>
    <property type="match status" value="1"/>
</dbReference>
<feature type="region of interest" description="Disordered" evidence="2">
    <location>
        <begin position="210"/>
        <end position="231"/>
    </location>
</feature>
<comment type="caution">
    <text evidence="4">The sequence shown here is derived from an EMBL/GenBank/DDBJ whole genome shotgun (WGS) entry which is preliminary data.</text>
</comment>
<dbReference type="Gene3D" id="3.30.2350.10">
    <property type="entry name" value="Pseudouridine synthase"/>
    <property type="match status" value="1"/>
</dbReference>
<dbReference type="GO" id="GO:0003723">
    <property type="term" value="F:RNA binding"/>
    <property type="evidence" value="ECO:0007669"/>
    <property type="project" value="InterPro"/>
</dbReference>
<dbReference type="AlphaFoldDB" id="A0A1Q9C7Y0"/>
<accession>A0A1Q9C7Y0</accession>
<dbReference type="InterPro" id="IPR020103">
    <property type="entry name" value="PsdUridine_synth_cat_dom_sf"/>
</dbReference>